<reference evidence="4 5" key="2">
    <citation type="journal article" date="2010" name="Nature">
        <title>Comparative genomics reveals mobile pathogenicity chromosomes in Fusarium.</title>
        <authorList>
            <person name="Ma L.J."/>
            <person name="van der Does H.C."/>
            <person name="Borkovich K.A."/>
            <person name="Coleman J.J."/>
            <person name="Daboussi M.J."/>
            <person name="Di Pietro A."/>
            <person name="Dufresne M."/>
            <person name="Freitag M."/>
            <person name="Grabherr M."/>
            <person name="Henrissat B."/>
            <person name="Houterman P.M."/>
            <person name="Kang S."/>
            <person name="Shim W.B."/>
            <person name="Woloshuk C."/>
            <person name="Xie X."/>
            <person name="Xu J.R."/>
            <person name="Antoniw J."/>
            <person name="Baker S.E."/>
            <person name="Bluhm B.H."/>
            <person name="Breakspear A."/>
            <person name="Brown D.W."/>
            <person name="Butchko R.A."/>
            <person name="Chapman S."/>
            <person name="Coulson R."/>
            <person name="Coutinho P.M."/>
            <person name="Danchin E.G."/>
            <person name="Diener A."/>
            <person name="Gale L.R."/>
            <person name="Gardiner D.M."/>
            <person name="Goff S."/>
            <person name="Hammond-Kosack K.E."/>
            <person name="Hilburn K."/>
            <person name="Hua-Van A."/>
            <person name="Jonkers W."/>
            <person name="Kazan K."/>
            <person name="Kodira C.D."/>
            <person name="Koehrsen M."/>
            <person name="Kumar L."/>
            <person name="Lee Y.H."/>
            <person name="Li L."/>
            <person name="Manners J.M."/>
            <person name="Miranda-Saavedra D."/>
            <person name="Mukherjee M."/>
            <person name="Park G."/>
            <person name="Park J."/>
            <person name="Park S.Y."/>
            <person name="Proctor R.H."/>
            <person name="Regev A."/>
            <person name="Ruiz-Roldan M.C."/>
            <person name="Sain D."/>
            <person name="Sakthikumar S."/>
            <person name="Sykes S."/>
            <person name="Schwartz D.C."/>
            <person name="Turgeon B.G."/>
            <person name="Wapinski I."/>
            <person name="Yoder O."/>
            <person name="Young S."/>
            <person name="Zeng Q."/>
            <person name="Zhou S."/>
            <person name="Galagan J."/>
            <person name="Cuomo C.A."/>
            <person name="Kistler H.C."/>
            <person name="Rep M."/>
        </authorList>
    </citation>
    <scope>GENOME REANNOTATION</scope>
    <source>
        <strain evidence="5">ATCC MYA-4620 / CBS 123657 / FGSC 9075 / NRRL 31084 / PH-1</strain>
        <strain evidence="4">PH-1 / ATCC MYA-4620 / FGSC 9075 / NRRL 31084</strain>
    </source>
</reference>
<dbReference type="InterPro" id="IPR015943">
    <property type="entry name" value="WD40/YVTN_repeat-like_dom_sf"/>
</dbReference>
<gene>
    <name evidence="4" type="primary">FG07990.1</name>
    <name evidence="3" type="ORF">FGRAMPH1_01T08849</name>
</gene>
<dbReference type="EMBL" id="HG970333">
    <property type="protein sequence ID" value="CEF76227.1"/>
    <property type="molecule type" value="Genomic_DNA"/>
</dbReference>
<keyword evidence="5" id="KW-1185">Reference proteome</keyword>
<dbReference type="eggNOG" id="ENOG502RKI2">
    <property type="taxonomic scope" value="Eukaryota"/>
</dbReference>
<dbReference type="PANTHER" id="PTHR44019:SF8">
    <property type="entry name" value="POC1 CENTRIOLAR PROTEIN HOMOLOG"/>
    <property type="match status" value="1"/>
</dbReference>
<dbReference type="InterPro" id="IPR001680">
    <property type="entry name" value="WD40_rpt"/>
</dbReference>
<dbReference type="PANTHER" id="PTHR44019">
    <property type="entry name" value="WD REPEAT-CONTAINING PROTEIN 55"/>
    <property type="match status" value="1"/>
</dbReference>
<evidence type="ECO:0000313" key="4">
    <source>
        <dbReference type="EnsemblFungi" id="CEF76227"/>
    </source>
</evidence>
<reference evidence="4 5" key="1">
    <citation type="journal article" date="2007" name="Science">
        <title>The Fusarium graminearum genome reveals a link between localized polymorphism and pathogen specialization.</title>
        <authorList>
            <person name="Cuomo C.A."/>
            <person name="Gueldener U."/>
            <person name="Xu J.-R."/>
            <person name="Trail F."/>
            <person name="Turgeon B.G."/>
            <person name="Di Pietro A."/>
            <person name="Walton J.D."/>
            <person name="Ma L.-J."/>
            <person name="Baker S.E."/>
            <person name="Rep M."/>
            <person name="Adam G."/>
            <person name="Antoniw J."/>
            <person name="Baldwin T."/>
            <person name="Calvo S.E."/>
            <person name="Chang Y.-L."/>
            <person name="DeCaprio D."/>
            <person name="Gale L.R."/>
            <person name="Gnerre S."/>
            <person name="Goswami R.S."/>
            <person name="Hammond-Kosack K."/>
            <person name="Harris L.J."/>
            <person name="Hilburn K."/>
            <person name="Kennell J.C."/>
            <person name="Kroken S."/>
            <person name="Magnuson J.K."/>
            <person name="Mannhaupt G."/>
            <person name="Mauceli E.W."/>
            <person name="Mewes H.-W."/>
            <person name="Mitterbauer R."/>
            <person name="Muehlbauer G."/>
            <person name="Muensterkoetter M."/>
            <person name="Nelson D."/>
            <person name="O'Donnell K."/>
            <person name="Ouellet T."/>
            <person name="Qi W."/>
            <person name="Quesneville H."/>
            <person name="Roncero M.I.G."/>
            <person name="Seong K.-Y."/>
            <person name="Tetko I.V."/>
            <person name="Urban M."/>
            <person name="Waalwijk C."/>
            <person name="Ward T.J."/>
            <person name="Yao J."/>
            <person name="Birren B.W."/>
            <person name="Kistler H.C."/>
        </authorList>
    </citation>
    <scope>NUCLEOTIDE SEQUENCE [LARGE SCALE GENOMIC DNA]</scope>
    <source>
        <strain evidence="5">ATCC MYA-4620 / CBS 123657 / FGSC 9075 / NRRL 31084 / PH-1</strain>
        <strain evidence="4">PH-1 / ATCC MYA-4620 / FGSC 9075 / NRRL 31084</strain>
    </source>
</reference>
<evidence type="ECO:0000256" key="1">
    <source>
        <dbReference type="ARBA" id="ARBA00022574"/>
    </source>
</evidence>
<organism evidence="3 5">
    <name type="scientific">Gibberella zeae (strain ATCC MYA-4620 / CBS 123657 / FGSC 9075 / NRRL 31084 / PH-1)</name>
    <name type="common">Wheat head blight fungus</name>
    <name type="synonym">Fusarium graminearum</name>
    <dbReference type="NCBI Taxonomy" id="229533"/>
    <lineage>
        <taxon>Eukaryota</taxon>
        <taxon>Fungi</taxon>
        <taxon>Dikarya</taxon>
        <taxon>Ascomycota</taxon>
        <taxon>Pezizomycotina</taxon>
        <taxon>Sordariomycetes</taxon>
        <taxon>Hypocreomycetidae</taxon>
        <taxon>Hypocreales</taxon>
        <taxon>Nectriaceae</taxon>
        <taxon>Fusarium</taxon>
    </lineage>
</organism>
<keyword evidence="1" id="KW-0853">WD repeat</keyword>
<protein>
    <submittedName>
        <fullName evidence="3">Chromosome 2, complete genome</fullName>
    </submittedName>
</protein>
<dbReference type="InterPro" id="IPR011047">
    <property type="entry name" value="Quinoprotein_ADH-like_sf"/>
</dbReference>
<accession>A0A098DCQ4</accession>
<evidence type="ECO:0000313" key="3">
    <source>
        <dbReference type="EMBL" id="CEF76227.1"/>
    </source>
</evidence>
<accession>I1RUT5</accession>
<sequence>MAHYELQRALCQLSSASPQSFSTVVVEIRDTSTGQILGTFATQCLISSVSWSHDSQYLAIGDSEHSTVQIWDTSIIISNGLHAKPEDNLIPSSVQFVSEGSLALAKSSTGFGLWHPVDGSIRHMPNPIKQAKFSPDRKFVLVELAGGYSQPSGKFQLLDKSMNVKWTFDDMADVVVITDYSRIASLSRLGEIAVFDYNNASPLCLVTELTVEGTSKFLLSPNGQMAFLSRPSSPVMELWNIEQGERKGISYHEFDEVAKFSPNSEYVSIISSESEFAHSKTIELYHVPTTRIIRKALDIYWNGLQFQPAGNVVALFLRHGIVQLRDLQTWKKTLEFQISGSVGSIESLVLSSTGKLAVMTSEWQSLSTIHVWDTSTGMKLGQCSIDYAGPWYPISFSYNLKYLETPKGRLPLPTVNNNSGGELKSDLPRCFYVGKEWVMQGFDRLLWLPAAYQVTNSRHQTFDLRNGTLAIGHRGNTVKFIKFALDESPIAKKYSSHSN</sequence>
<dbReference type="EnsemblFungi" id="CEF76227">
    <property type="protein sequence ID" value="CEF76227"/>
    <property type="gene ID" value="FGRRES_07990"/>
</dbReference>
<dbReference type="SMART" id="SM00320">
    <property type="entry name" value="WD40"/>
    <property type="match status" value="2"/>
</dbReference>
<dbReference type="KEGG" id="fgr:FGSG_07990"/>
<dbReference type="SUPFAM" id="SSF50998">
    <property type="entry name" value="Quinoprotein alcohol dehydrogenase-like"/>
    <property type="match status" value="1"/>
</dbReference>
<dbReference type="Proteomes" id="UP000070720">
    <property type="component" value="Chromosome 2"/>
</dbReference>
<dbReference type="Pfam" id="PF00400">
    <property type="entry name" value="WD40"/>
    <property type="match status" value="1"/>
</dbReference>
<dbReference type="Gene3D" id="2.130.10.10">
    <property type="entry name" value="YVTN repeat-like/Quinoprotein amine dehydrogenase"/>
    <property type="match status" value="2"/>
</dbReference>
<name>I1RUT5_GIBZE</name>
<dbReference type="InParanoid" id="I1RUT5"/>
<reference evidence="4" key="4">
    <citation type="submission" date="2017-01" db="UniProtKB">
        <authorList>
            <consortium name="EnsemblFungi"/>
        </authorList>
    </citation>
    <scope>IDENTIFICATION</scope>
    <source>
        <strain evidence="4">PH-1 / ATCC MYA-4620 / FGSC 9075 / NRRL 31084</strain>
    </source>
</reference>
<proteinExistence type="predicted"/>
<dbReference type="HOGENOM" id="CLU_000288_57_32_1"/>
<evidence type="ECO:0000313" key="5">
    <source>
        <dbReference type="Proteomes" id="UP000070720"/>
    </source>
</evidence>
<dbReference type="InterPro" id="IPR050505">
    <property type="entry name" value="WDR55/POC1"/>
</dbReference>
<reference evidence="3 5" key="3">
    <citation type="journal article" date="2015" name="BMC Genomics">
        <title>The completed genome sequence of the pathogenic ascomycete fungus Fusarium graminearum.</title>
        <authorList>
            <person name="King R."/>
            <person name="Urban M."/>
            <person name="Hammond-Kosack M.C."/>
            <person name="Hassani-Pak K."/>
            <person name="Hammond-Kosack K.E."/>
        </authorList>
    </citation>
    <scope>NUCLEOTIDE SEQUENCE [LARGE SCALE GENOMIC DNA]</scope>
    <source>
        <strain evidence="5">ATCC MYA-4620 / CBS 123657 / FGSC 9075 / NRRL 31084 / PH-1</strain>
        <strain evidence="3">PH-1</strain>
    </source>
</reference>
<evidence type="ECO:0000256" key="2">
    <source>
        <dbReference type="ARBA" id="ARBA00022737"/>
    </source>
</evidence>
<keyword evidence="2" id="KW-0677">Repeat</keyword>
<dbReference type="AlphaFoldDB" id="I1RUT5"/>
<dbReference type="VEuPathDB" id="FungiDB:FGRAMPH1_01G08849"/>
<dbReference type="RefSeq" id="XP_011320845.1">
    <property type="nucleotide sequence ID" value="XM_011322543.1"/>
</dbReference>